<dbReference type="RefSeq" id="WP_043410136.1">
    <property type="nucleotide sequence ID" value="NZ_CP021080.1"/>
</dbReference>
<dbReference type="STRING" id="1355015.LK06_014410"/>
<evidence type="ECO:0000313" key="3">
    <source>
        <dbReference type="Proteomes" id="UP000031501"/>
    </source>
</evidence>
<feature type="transmembrane region" description="Helical" evidence="1">
    <location>
        <begin position="330"/>
        <end position="350"/>
    </location>
</feature>
<name>A0A221NZ72_9ACTN</name>
<feature type="transmembrane region" description="Helical" evidence="1">
    <location>
        <begin position="284"/>
        <end position="309"/>
    </location>
</feature>
<feature type="transmembrane region" description="Helical" evidence="1">
    <location>
        <begin position="16"/>
        <end position="36"/>
    </location>
</feature>
<dbReference type="EMBL" id="CP022433">
    <property type="protein sequence ID" value="ASN25204.1"/>
    <property type="molecule type" value="Genomic_DNA"/>
</dbReference>
<keyword evidence="1" id="KW-0812">Transmembrane</keyword>
<dbReference type="AlphaFoldDB" id="A0A221NZ72"/>
<dbReference type="Proteomes" id="UP000031501">
    <property type="component" value="Chromosome"/>
</dbReference>
<accession>A0A221NZ72</accession>
<feature type="transmembrane region" description="Helical" evidence="1">
    <location>
        <begin position="42"/>
        <end position="60"/>
    </location>
</feature>
<organism evidence="2 3">
    <name type="scientific">Streptomyces pluripotens</name>
    <dbReference type="NCBI Taxonomy" id="1355015"/>
    <lineage>
        <taxon>Bacteria</taxon>
        <taxon>Bacillati</taxon>
        <taxon>Actinomycetota</taxon>
        <taxon>Actinomycetes</taxon>
        <taxon>Kitasatosporales</taxon>
        <taxon>Streptomycetaceae</taxon>
        <taxon>Streptomyces</taxon>
    </lineage>
</organism>
<proteinExistence type="predicted"/>
<evidence type="ECO:0008006" key="4">
    <source>
        <dbReference type="Google" id="ProtNLM"/>
    </source>
</evidence>
<sequence length="509" mass="54269">MNASEYVCRPRSKRSLWFVVGLGVAGALTAGAAFGYRGGLPAWWGLVGLVAVVVGAVALYQVTARVAADAYGVHSWTLLRRRSVPWHDIAELLVRVKTLPRGGETRRVVLAMRDGRRRTLPQPASSTPGDEHFATQLSGLREVHRRHGGTEPGRLRVVTDDAAGSGWVSRLCASLLLLAAAGAVAFAVPGASAYERQYQVAQPCAAGLQPTGARPCLRTVPAVITRTEPHLPKRQSWLYFAGGGPSDRLAVSREAAEAFRAGDRVELTVFRGEVMKVAGERYVWTGHVITGGSLAVFAAGLVLLAGLPGAQVLRRLRGRRLPDDERLPSALPFTGVLAGTAVWLLPLCYLHPTTPLGSAQTITWWAVGSLVTAGLLTWAWHVTRIRVPGESAPTRRPEAEDAADGDVFLAARFLEDTDYNPYGFGTHIVLGNEGPAVTPHPGPGRFGAKSVPVERLTVKNVRRARGADGDGVPGDWHVAELDDAGTPVRLAAAPDDLARIIHALALAKA</sequence>
<dbReference type="KEGG" id="splu:LK06_014410"/>
<keyword evidence="3" id="KW-1185">Reference proteome</keyword>
<feature type="transmembrane region" description="Helical" evidence="1">
    <location>
        <begin position="175"/>
        <end position="194"/>
    </location>
</feature>
<dbReference type="OrthoDB" id="4328553at2"/>
<feature type="transmembrane region" description="Helical" evidence="1">
    <location>
        <begin position="362"/>
        <end position="380"/>
    </location>
</feature>
<keyword evidence="1" id="KW-1133">Transmembrane helix</keyword>
<evidence type="ECO:0000313" key="2">
    <source>
        <dbReference type="EMBL" id="ASN25204.1"/>
    </source>
</evidence>
<keyword evidence="1" id="KW-0472">Membrane</keyword>
<protein>
    <recommendedName>
        <fullName evidence="4">PH domain-containing protein</fullName>
    </recommendedName>
</protein>
<evidence type="ECO:0000256" key="1">
    <source>
        <dbReference type="SAM" id="Phobius"/>
    </source>
</evidence>
<gene>
    <name evidence="2" type="ORF">LK07_15545</name>
</gene>
<reference evidence="2 3" key="1">
    <citation type="submission" date="2017-07" db="EMBL/GenBank/DDBJ databases">
        <title>Genome sequence of Streptomyces pluripotens MUSC 137T.</title>
        <authorList>
            <person name="Ser H.-L."/>
            <person name="Lee L.-H."/>
        </authorList>
    </citation>
    <scope>NUCLEOTIDE SEQUENCE [LARGE SCALE GENOMIC DNA]</scope>
    <source>
        <strain evidence="2 3">MUSC 137</strain>
    </source>
</reference>